<keyword evidence="4" id="KW-1185">Reference proteome</keyword>
<evidence type="ECO:0000256" key="2">
    <source>
        <dbReference type="SAM" id="SignalP"/>
    </source>
</evidence>
<dbReference type="Proteomes" id="UP001150569">
    <property type="component" value="Unassembled WGS sequence"/>
</dbReference>
<dbReference type="EMBL" id="JANBPT010000868">
    <property type="protein sequence ID" value="KAJ1912047.1"/>
    <property type="molecule type" value="Genomic_DNA"/>
</dbReference>
<evidence type="ECO:0000256" key="1">
    <source>
        <dbReference type="SAM" id="MobiDB-lite"/>
    </source>
</evidence>
<proteinExistence type="predicted"/>
<dbReference type="AlphaFoldDB" id="A0A9W8DNN9"/>
<evidence type="ECO:0000313" key="4">
    <source>
        <dbReference type="Proteomes" id="UP001150569"/>
    </source>
</evidence>
<protein>
    <submittedName>
        <fullName evidence="3">Uncharacterized protein</fullName>
    </submittedName>
</protein>
<name>A0A9W8DNN9_9FUNG</name>
<organism evidence="3 4">
    <name type="scientific">Tieghemiomyces parasiticus</name>
    <dbReference type="NCBI Taxonomy" id="78921"/>
    <lineage>
        <taxon>Eukaryota</taxon>
        <taxon>Fungi</taxon>
        <taxon>Fungi incertae sedis</taxon>
        <taxon>Zoopagomycota</taxon>
        <taxon>Kickxellomycotina</taxon>
        <taxon>Dimargaritomycetes</taxon>
        <taxon>Dimargaritales</taxon>
        <taxon>Dimargaritaceae</taxon>
        <taxon>Tieghemiomyces</taxon>
    </lineage>
</organism>
<keyword evidence="2" id="KW-0732">Signal</keyword>
<accession>A0A9W8DNN9</accession>
<sequence>MIRLVLLTLCTLMLSGPVVGEEHKCLQTIECKLLRPDCANECENVNPSFHTKYRRCMDRCNKKARQSSERVLAQPTVKGRPVANATSHDNEGEEAPTPVPEEWIVDDDKCAKSCTKKFIFLVRTLDPDFSDDNRKSASGSGTAPDDTRHQGNEDKDSALDESAAFSAAGSPAGGRCGGWGTLGAVGLLSIALLL</sequence>
<feature type="region of interest" description="Disordered" evidence="1">
    <location>
        <begin position="67"/>
        <end position="101"/>
    </location>
</feature>
<reference evidence="3" key="1">
    <citation type="submission" date="2022-07" db="EMBL/GenBank/DDBJ databases">
        <title>Phylogenomic reconstructions and comparative analyses of Kickxellomycotina fungi.</title>
        <authorList>
            <person name="Reynolds N.K."/>
            <person name="Stajich J.E."/>
            <person name="Barry K."/>
            <person name="Grigoriev I.V."/>
            <person name="Crous P."/>
            <person name="Smith M.E."/>
        </authorList>
    </citation>
    <scope>NUCLEOTIDE SEQUENCE</scope>
    <source>
        <strain evidence="3">RSA 861</strain>
    </source>
</reference>
<comment type="caution">
    <text evidence="3">The sequence shown here is derived from an EMBL/GenBank/DDBJ whole genome shotgun (WGS) entry which is preliminary data.</text>
</comment>
<gene>
    <name evidence="3" type="ORF">IWQ60_009847</name>
</gene>
<feature type="compositionally biased region" description="Basic and acidic residues" evidence="1">
    <location>
        <begin position="145"/>
        <end position="158"/>
    </location>
</feature>
<feature type="chain" id="PRO_5040766318" evidence="2">
    <location>
        <begin position="21"/>
        <end position="194"/>
    </location>
</feature>
<feature type="region of interest" description="Disordered" evidence="1">
    <location>
        <begin position="131"/>
        <end position="172"/>
    </location>
</feature>
<feature type="signal peptide" evidence="2">
    <location>
        <begin position="1"/>
        <end position="20"/>
    </location>
</feature>
<evidence type="ECO:0000313" key="3">
    <source>
        <dbReference type="EMBL" id="KAJ1912047.1"/>
    </source>
</evidence>